<protein>
    <submittedName>
        <fullName evidence="2">Uncharacterized protein</fullName>
    </submittedName>
</protein>
<organism evidence="2 3">
    <name type="scientific">Antrodiella citrinella</name>
    <dbReference type="NCBI Taxonomy" id="2447956"/>
    <lineage>
        <taxon>Eukaryota</taxon>
        <taxon>Fungi</taxon>
        <taxon>Dikarya</taxon>
        <taxon>Basidiomycota</taxon>
        <taxon>Agaricomycotina</taxon>
        <taxon>Agaricomycetes</taxon>
        <taxon>Polyporales</taxon>
        <taxon>Steccherinaceae</taxon>
        <taxon>Antrodiella</taxon>
    </lineage>
</organism>
<dbReference type="Proteomes" id="UP000308730">
    <property type="component" value="Unassembled WGS sequence"/>
</dbReference>
<name>A0A4S4N8F8_9APHY</name>
<feature type="transmembrane region" description="Helical" evidence="1">
    <location>
        <begin position="167"/>
        <end position="190"/>
    </location>
</feature>
<evidence type="ECO:0000313" key="2">
    <source>
        <dbReference type="EMBL" id="THH32190.1"/>
    </source>
</evidence>
<keyword evidence="1" id="KW-1133">Transmembrane helix</keyword>
<comment type="caution">
    <text evidence="2">The sequence shown here is derived from an EMBL/GenBank/DDBJ whole genome shotgun (WGS) entry which is preliminary data.</text>
</comment>
<keyword evidence="3" id="KW-1185">Reference proteome</keyword>
<accession>A0A4S4N8F8</accession>
<feature type="transmembrane region" description="Helical" evidence="1">
    <location>
        <begin position="125"/>
        <end position="146"/>
    </location>
</feature>
<proteinExistence type="predicted"/>
<keyword evidence="1" id="KW-0812">Transmembrane</keyword>
<feature type="transmembrane region" description="Helical" evidence="1">
    <location>
        <begin position="45"/>
        <end position="68"/>
    </location>
</feature>
<feature type="transmembrane region" description="Helical" evidence="1">
    <location>
        <begin position="12"/>
        <end position="33"/>
    </location>
</feature>
<evidence type="ECO:0000256" key="1">
    <source>
        <dbReference type="SAM" id="Phobius"/>
    </source>
</evidence>
<gene>
    <name evidence="2" type="ORF">EUX98_g1985</name>
</gene>
<reference evidence="2 3" key="1">
    <citation type="submission" date="2019-02" db="EMBL/GenBank/DDBJ databases">
        <title>Genome sequencing of the rare red list fungi Antrodiella citrinella (Flaviporus citrinellus).</title>
        <authorList>
            <person name="Buettner E."/>
            <person name="Kellner H."/>
        </authorList>
    </citation>
    <scope>NUCLEOTIDE SEQUENCE [LARGE SCALE GENOMIC DNA]</scope>
    <source>
        <strain evidence="2 3">DSM 108506</strain>
    </source>
</reference>
<sequence length="291" mass="31546">MLRLAEASIISTTVQGMLYGIVVFMFLLTMFILRERRRTRVNKGMVAASCALILLATAEFAVNIARLIKGFIKTGPNYPSGVEGCFSDVTEVTFIVKAATIGMNRAFITASVEPENVFAPQTGRWITATYSTTLATNIMATSLLAYRIWSVRRKTAESVASKRLTPILVVVIESGAIYSMTIIAALVAFVVNSVGVYVILDLISPIISIVFNMIIVRIGFASDGRLSVGGLESTRQNIVSSMALSGGRREAELEMKSVSVDLAQFQYFGGDSSAFSDVKANNGLEIKIEPR</sequence>
<dbReference type="AlphaFoldDB" id="A0A4S4N8F8"/>
<dbReference type="EMBL" id="SGPM01000027">
    <property type="protein sequence ID" value="THH32190.1"/>
    <property type="molecule type" value="Genomic_DNA"/>
</dbReference>
<dbReference type="OrthoDB" id="3354175at2759"/>
<evidence type="ECO:0000313" key="3">
    <source>
        <dbReference type="Proteomes" id="UP000308730"/>
    </source>
</evidence>
<keyword evidence="1" id="KW-0472">Membrane</keyword>
<feature type="transmembrane region" description="Helical" evidence="1">
    <location>
        <begin position="196"/>
        <end position="216"/>
    </location>
</feature>